<comment type="caution">
    <text evidence="2">The sequence shown here is derived from an EMBL/GenBank/DDBJ whole genome shotgun (WGS) entry which is preliminary data.</text>
</comment>
<feature type="region of interest" description="Disordered" evidence="1">
    <location>
        <begin position="47"/>
        <end position="68"/>
    </location>
</feature>
<gene>
    <name evidence="2" type="primary">PLEST003980</name>
    <name evidence="2" type="ORF">PLESTB_000570700</name>
</gene>
<dbReference type="OrthoDB" id="5296at2759"/>
<name>A0A9W6F1B5_9CHLO</name>
<accession>A0A9W6F1B5</accession>
<organism evidence="2 3">
    <name type="scientific">Pleodorina starrii</name>
    <dbReference type="NCBI Taxonomy" id="330485"/>
    <lineage>
        <taxon>Eukaryota</taxon>
        <taxon>Viridiplantae</taxon>
        <taxon>Chlorophyta</taxon>
        <taxon>core chlorophytes</taxon>
        <taxon>Chlorophyceae</taxon>
        <taxon>CS clade</taxon>
        <taxon>Chlamydomonadales</taxon>
        <taxon>Volvocaceae</taxon>
        <taxon>Pleodorina</taxon>
    </lineage>
</organism>
<dbReference type="CDD" id="cd05325">
    <property type="entry name" value="carb_red_sniffer_like_SDR_c"/>
    <property type="match status" value="1"/>
</dbReference>
<dbReference type="Gene3D" id="3.40.50.720">
    <property type="entry name" value="NAD(P)-binding Rossmann-like Domain"/>
    <property type="match status" value="1"/>
</dbReference>
<dbReference type="Proteomes" id="UP001165080">
    <property type="component" value="Unassembled WGS sequence"/>
</dbReference>
<evidence type="ECO:0000313" key="2">
    <source>
        <dbReference type="EMBL" id="GLC51991.1"/>
    </source>
</evidence>
<dbReference type="PRINTS" id="PR00081">
    <property type="entry name" value="GDHRDH"/>
</dbReference>
<dbReference type="InterPro" id="IPR002347">
    <property type="entry name" value="SDR_fam"/>
</dbReference>
<keyword evidence="3" id="KW-1185">Reference proteome</keyword>
<dbReference type="PANTHER" id="PTHR43544:SF12">
    <property type="entry name" value="NAD(P)-BINDING ROSSMANN-FOLD SUPERFAMILY PROTEIN"/>
    <property type="match status" value="1"/>
</dbReference>
<evidence type="ECO:0000256" key="1">
    <source>
        <dbReference type="SAM" id="MobiDB-lite"/>
    </source>
</evidence>
<sequence>MLAREALHASSRVLRATSAFTTRQLRLSPGSPLTPAPPCARTLLRRHHSTPAAASGADAATTPSSSPALLHDSSAAAAAIVARFSGRTCLIQGASRGLGLEFVRQLLELPDTTVVATCRSPATAAQLHELLHEQEEEEGQQQQQQQRRYLSPMAGRENAPAADATATTTTTNGGRKRLHVIRLDLCEEESIRRASEQVSELVPSLDLLVNCSAVLHGPDGMAPETSYSRIRGDHMTLSFATNAIGPLLVCRSFLPLLLRSPGATEQQPALIANMSARVGSLGDNRLGGWYSYRASKAALNQMSLTLSLELRRKREPAAVVMLHPGTCDTDLSKPYHRNVPPGKLFDRPRAVRQLLGILAGVRAEDSGRFIAWDGQDVPW</sequence>
<dbReference type="InterPro" id="IPR051468">
    <property type="entry name" value="Fungal_SecMetab_SDRs"/>
</dbReference>
<dbReference type="SUPFAM" id="SSF51735">
    <property type="entry name" value="NAD(P)-binding Rossmann-fold domains"/>
    <property type="match status" value="2"/>
</dbReference>
<dbReference type="GO" id="GO:0016491">
    <property type="term" value="F:oxidoreductase activity"/>
    <property type="evidence" value="ECO:0007669"/>
    <property type="project" value="TreeGrafter"/>
</dbReference>
<dbReference type="Pfam" id="PF00106">
    <property type="entry name" value="adh_short"/>
    <property type="match status" value="1"/>
</dbReference>
<protein>
    <submittedName>
        <fullName evidence="2">Uncharacterized protein</fullName>
    </submittedName>
</protein>
<evidence type="ECO:0000313" key="3">
    <source>
        <dbReference type="Proteomes" id="UP001165080"/>
    </source>
</evidence>
<reference evidence="2 3" key="1">
    <citation type="journal article" date="2023" name="Commun. Biol.">
        <title>Reorganization of the ancestral sex-determining regions during the evolution of trioecy in Pleodorina starrii.</title>
        <authorList>
            <person name="Takahashi K."/>
            <person name="Suzuki S."/>
            <person name="Kawai-Toyooka H."/>
            <person name="Yamamoto K."/>
            <person name="Hamaji T."/>
            <person name="Ootsuki R."/>
            <person name="Yamaguchi H."/>
            <person name="Kawachi M."/>
            <person name="Higashiyama T."/>
            <person name="Nozaki H."/>
        </authorList>
    </citation>
    <scope>NUCLEOTIDE SEQUENCE [LARGE SCALE GENOMIC DNA]</scope>
    <source>
        <strain evidence="2 3">NIES-4479</strain>
    </source>
</reference>
<dbReference type="EMBL" id="BRXU01000005">
    <property type="protein sequence ID" value="GLC51991.1"/>
    <property type="molecule type" value="Genomic_DNA"/>
</dbReference>
<proteinExistence type="predicted"/>
<dbReference type="GO" id="GO:0005737">
    <property type="term" value="C:cytoplasm"/>
    <property type="evidence" value="ECO:0007669"/>
    <property type="project" value="TreeGrafter"/>
</dbReference>
<dbReference type="PANTHER" id="PTHR43544">
    <property type="entry name" value="SHORT-CHAIN DEHYDROGENASE/REDUCTASE"/>
    <property type="match status" value="1"/>
</dbReference>
<feature type="compositionally biased region" description="Low complexity" evidence="1">
    <location>
        <begin position="159"/>
        <end position="171"/>
    </location>
</feature>
<feature type="compositionally biased region" description="Low complexity" evidence="1">
    <location>
        <begin position="50"/>
        <end position="68"/>
    </location>
</feature>
<feature type="region of interest" description="Disordered" evidence="1">
    <location>
        <begin position="133"/>
        <end position="171"/>
    </location>
</feature>
<dbReference type="AlphaFoldDB" id="A0A9W6F1B5"/>
<dbReference type="InterPro" id="IPR036291">
    <property type="entry name" value="NAD(P)-bd_dom_sf"/>
</dbReference>